<dbReference type="Pfam" id="PF20684">
    <property type="entry name" value="Fung_rhodopsin"/>
    <property type="match status" value="1"/>
</dbReference>
<evidence type="ECO:0000313" key="4">
    <source>
        <dbReference type="Proteomes" id="UP000800036"/>
    </source>
</evidence>
<protein>
    <recommendedName>
        <fullName evidence="2">Rhodopsin domain-containing protein</fullName>
    </recommendedName>
</protein>
<keyword evidence="1" id="KW-0812">Transmembrane</keyword>
<accession>A0A6A5VL79</accession>
<dbReference type="OrthoDB" id="5329176at2759"/>
<dbReference type="Proteomes" id="UP000800036">
    <property type="component" value="Unassembled WGS sequence"/>
</dbReference>
<dbReference type="AlphaFoldDB" id="A0A6A5VL79"/>
<dbReference type="EMBL" id="ML976661">
    <property type="protein sequence ID" value="KAF1978044.1"/>
    <property type="molecule type" value="Genomic_DNA"/>
</dbReference>
<name>A0A6A5VL79_9PLEO</name>
<organism evidence="3 4">
    <name type="scientific">Bimuria novae-zelandiae CBS 107.79</name>
    <dbReference type="NCBI Taxonomy" id="1447943"/>
    <lineage>
        <taxon>Eukaryota</taxon>
        <taxon>Fungi</taxon>
        <taxon>Dikarya</taxon>
        <taxon>Ascomycota</taxon>
        <taxon>Pezizomycotina</taxon>
        <taxon>Dothideomycetes</taxon>
        <taxon>Pleosporomycetidae</taxon>
        <taxon>Pleosporales</taxon>
        <taxon>Massarineae</taxon>
        <taxon>Didymosphaeriaceae</taxon>
        <taxon>Bimuria</taxon>
    </lineage>
</organism>
<dbReference type="InterPro" id="IPR049326">
    <property type="entry name" value="Rhodopsin_dom_fungi"/>
</dbReference>
<feature type="transmembrane region" description="Helical" evidence="1">
    <location>
        <begin position="43"/>
        <end position="67"/>
    </location>
</feature>
<reference evidence="3" key="1">
    <citation type="journal article" date="2020" name="Stud. Mycol.">
        <title>101 Dothideomycetes genomes: a test case for predicting lifestyles and emergence of pathogens.</title>
        <authorList>
            <person name="Haridas S."/>
            <person name="Albert R."/>
            <person name="Binder M."/>
            <person name="Bloem J."/>
            <person name="Labutti K."/>
            <person name="Salamov A."/>
            <person name="Andreopoulos B."/>
            <person name="Baker S."/>
            <person name="Barry K."/>
            <person name="Bills G."/>
            <person name="Bluhm B."/>
            <person name="Cannon C."/>
            <person name="Castanera R."/>
            <person name="Culley D."/>
            <person name="Daum C."/>
            <person name="Ezra D."/>
            <person name="Gonzalez J."/>
            <person name="Henrissat B."/>
            <person name="Kuo A."/>
            <person name="Liang C."/>
            <person name="Lipzen A."/>
            <person name="Lutzoni F."/>
            <person name="Magnuson J."/>
            <person name="Mondo S."/>
            <person name="Nolan M."/>
            <person name="Ohm R."/>
            <person name="Pangilinan J."/>
            <person name="Park H.-J."/>
            <person name="Ramirez L."/>
            <person name="Alfaro M."/>
            <person name="Sun H."/>
            <person name="Tritt A."/>
            <person name="Yoshinaga Y."/>
            <person name="Zwiers L.-H."/>
            <person name="Turgeon B."/>
            <person name="Goodwin S."/>
            <person name="Spatafora J."/>
            <person name="Crous P."/>
            <person name="Grigoriev I."/>
        </authorList>
    </citation>
    <scope>NUCLEOTIDE SEQUENCE</scope>
    <source>
        <strain evidence="3">CBS 107.79</strain>
    </source>
</reference>
<gene>
    <name evidence="3" type="ORF">BU23DRAFT_654337</name>
</gene>
<evidence type="ECO:0000313" key="3">
    <source>
        <dbReference type="EMBL" id="KAF1978044.1"/>
    </source>
</evidence>
<sequence>MLEIMDPDPSPYSGLVASCTRAAEFFIALKTDPPDPTWTSALLLVWTVVEAGMYFCAACLVCLKPLYGQLPRFIRDRWNHVEQAQYPSHEKGVSSPKSKMDKSWSKFGRMKDSEFVSRILDAGAEEESIVLANLDLHQSGSKVASPWNGIFVDRTAEVRSDVTKAPDNIYRPWGD</sequence>
<keyword evidence="1" id="KW-0472">Membrane</keyword>
<keyword evidence="4" id="KW-1185">Reference proteome</keyword>
<feature type="domain" description="Rhodopsin" evidence="2">
    <location>
        <begin position="15"/>
        <end position="67"/>
    </location>
</feature>
<evidence type="ECO:0000259" key="2">
    <source>
        <dbReference type="Pfam" id="PF20684"/>
    </source>
</evidence>
<evidence type="ECO:0000256" key="1">
    <source>
        <dbReference type="SAM" id="Phobius"/>
    </source>
</evidence>
<keyword evidence="1" id="KW-1133">Transmembrane helix</keyword>
<proteinExistence type="predicted"/>